<sequence>MKQKNDLFEELNINPKNRDVCSPFAVDIQAIKRNVNRTLDSAYTERKTVIMKSKKKTACIALAATLALSVTAFAANGIVSNWFSSSSAIADYKTLPTAQQVKNDIGYTPILIDSFANGYTFKDGNIINNNLKDENNNSIEKFKSVSFDYEKDDDIVIFSQDKYNSQAELQGSVAKTVGDTDIYYYSYTNKFVPADYTLTDADKRAEANGDLVFSYGAAEVEISEVQSATFVKDGTQYQLLQINGKLSGDELVKMAEELVA</sequence>
<evidence type="ECO:0000313" key="3">
    <source>
        <dbReference type="Proteomes" id="UP000287361"/>
    </source>
</evidence>
<keyword evidence="1" id="KW-1133">Transmembrane helix</keyword>
<keyword evidence="3" id="KW-1185">Reference proteome</keyword>
<name>A0A401LFF3_9FIRM</name>
<dbReference type="EMBL" id="BHVZ01000014">
    <property type="protein sequence ID" value="GCB30296.1"/>
    <property type="molecule type" value="Genomic_DNA"/>
</dbReference>
<reference evidence="2 3" key="1">
    <citation type="submission" date="2018-10" db="EMBL/GenBank/DDBJ databases">
        <title>Draft Genome Sequence of Anaerotignum sp. KCTC 15736.</title>
        <authorList>
            <person name="Choi S.H."/>
            <person name="Kim J.S."/>
            <person name="Kang S.W."/>
            <person name="Lee J.S."/>
            <person name="Park S.H."/>
        </authorList>
    </citation>
    <scope>NUCLEOTIDE SEQUENCE [LARGE SCALE GENOMIC DNA]</scope>
    <source>
        <strain evidence="2 3">KCTC 15736</strain>
    </source>
</reference>
<evidence type="ECO:0000313" key="2">
    <source>
        <dbReference type="EMBL" id="GCB30296.1"/>
    </source>
</evidence>
<keyword evidence="1" id="KW-0472">Membrane</keyword>
<gene>
    <name evidence="2" type="ORF">KGMB03357_19570</name>
</gene>
<dbReference type="Proteomes" id="UP000287361">
    <property type="component" value="Unassembled WGS sequence"/>
</dbReference>
<keyword evidence="1" id="KW-0812">Transmembrane</keyword>
<protein>
    <recommendedName>
        <fullName evidence="4">DUF4367 domain-containing protein</fullName>
    </recommendedName>
</protein>
<evidence type="ECO:0008006" key="4">
    <source>
        <dbReference type="Google" id="ProtNLM"/>
    </source>
</evidence>
<comment type="caution">
    <text evidence="2">The sequence shown here is derived from an EMBL/GenBank/DDBJ whole genome shotgun (WGS) entry which is preliminary data.</text>
</comment>
<proteinExistence type="predicted"/>
<dbReference type="OrthoDB" id="1998645at2"/>
<evidence type="ECO:0000256" key="1">
    <source>
        <dbReference type="SAM" id="Phobius"/>
    </source>
</evidence>
<accession>A0A401LFF3</accession>
<organism evidence="2 3">
    <name type="scientific">Anaerotignum faecicola</name>
    <dbReference type="NCBI Taxonomy" id="2358141"/>
    <lineage>
        <taxon>Bacteria</taxon>
        <taxon>Bacillati</taxon>
        <taxon>Bacillota</taxon>
        <taxon>Clostridia</taxon>
        <taxon>Lachnospirales</taxon>
        <taxon>Anaerotignaceae</taxon>
        <taxon>Anaerotignum</taxon>
    </lineage>
</organism>
<dbReference type="AlphaFoldDB" id="A0A401LFF3"/>
<feature type="transmembrane region" description="Helical" evidence="1">
    <location>
        <begin position="57"/>
        <end position="79"/>
    </location>
</feature>